<name>A0A225SM27_9BURK</name>
<evidence type="ECO:0008006" key="3">
    <source>
        <dbReference type="Google" id="ProtNLM"/>
    </source>
</evidence>
<dbReference type="InterPro" id="IPR046146">
    <property type="entry name" value="DUF6148"/>
</dbReference>
<keyword evidence="2" id="KW-1185">Reference proteome</keyword>
<gene>
    <name evidence="1" type="ORF">CEJ45_23350</name>
</gene>
<evidence type="ECO:0000313" key="2">
    <source>
        <dbReference type="Proteomes" id="UP000214747"/>
    </source>
</evidence>
<organism evidence="1 2">
    <name type="scientific">Herbaspirillum aquaticum</name>
    <dbReference type="NCBI Taxonomy" id="568783"/>
    <lineage>
        <taxon>Bacteria</taxon>
        <taxon>Pseudomonadati</taxon>
        <taxon>Pseudomonadota</taxon>
        <taxon>Betaproteobacteria</taxon>
        <taxon>Burkholderiales</taxon>
        <taxon>Oxalobacteraceae</taxon>
        <taxon>Herbaspirillum</taxon>
    </lineage>
</organism>
<proteinExistence type="predicted"/>
<protein>
    <recommendedName>
        <fullName evidence="3">Primosomal replication protein PriB/PriC domain protein</fullName>
    </recommendedName>
</protein>
<dbReference type="RefSeq" id="WP_088757394.1">
    <property type="nucleotide sequence ID" value="NZ_NJGV01000031.1"/>
</dbReference>
<reference evidence="1 2" key="1">
    <citation type="journal article" date="2010" name="Int. J. Syst. Evol. Microbiol.">
        <title>Reclassification of Herbaspirillum putei as a later heterotypic synonym of Herbaspirillum huttiense, with the description of H. huttiense subsp. huttiense subsp. nov. and H. huttiense subsp. putei subsp. nov., comb. nov., and description of Herbaspirillum aquaticum sp. nov.</title>
        <authorList>
            <person name="Dobritsa A.P."/>
            <person name="Reddy M.C."/>
            <person name="Samadpour M."/>
        </authorList>
    </citation>
    <scope>NUCLEOTIDE SEQUENCE [LARGE SCALE GENOMIC DNA]</scope>
    <source>
        <strain evidence="1 2">IEH 4430</strain>
    </source>
</reference>
<accession>A0A225SM27</accession>
<sequence length="77" mass="8380">MSGITLDQAQAQLAAWLAASLAVSQNQEYTIGTRKLRRADAAVIKEQITYWQGMVAQLSAAASGRRRSLNISYGVPR</sequence>
<comment type="caution">
    <text evidence="1">The sequence shown here is derived from an EMBL/GenBank/DDBJ whole genome shotgun (WGS) entry which is preliminary data.</text>
</comment>
<dbReference type="EMBL" id="NJGV01000031">
    <property type="protein sequence ID" value="OWY32014.1"/>
    <property type="molecule type" value="Genomic_DNA"/>
</dbReference>
<evidence type="ECO:0000313" key="1">
    <source>
        <dbReference type="EMBL" id="OWY32014.1"/>
    </source>
</evidence>
<dbReference type="AlphaFoldDB" id="A0A225SM27"/>
<dbReference type="Proteomes" id="UP000214747">
    <property type="component" value="Unassembled WGS sequence"/>
</dbReference>
<dbReference type="Pfam" id="PF19645">
    <property type="entry name" value="DUF6148"/>
    <property type="match status" value="1"/>
</dbReference>